<feature type="domain" description="Alpha-carbonic anhydrase" evidence="10">
    <location>
        <begin position="1"/>
        <end position="211"/>
    </location>
</feature>
<dbReference type="PROSITE" id="PS51144">
    <property type="entry name" value="ALPHA_CA_2"/>
    <property type="match status" value="1"/>
</dbReference>
<reference evidence="11" key="1">
    <citation type="submission" date="2018-11" db="EMBL/GenBank/DDBJ databases">
        <authorList>
            <person name="Alioto T."/>
            <person name="Alioto T."/>
        </authorList>
    </citation>
    <scope>NUCLEOTIDE SEQUENCE</scope>
</reference>
<evidence type="ECO:0000256" key="7">
    <source>
        <dbReference type="ARBA" id="ARBA00023239"/>
    </source>
</evidence>
<keyword evidence="12" id="KW-1185">Reference proteome</keyword>
<feature type="compositionally biased region" description="Basic residues" evidence="9">
    <location>
        <begin position="166"/>
        <end position="200"/>
    </location>
</feature>
<feature type="region of interest" description="Disordered" evidence="9">
    <location>
        <begin position="156"/>
        <end position="211"/>
    </location>
</feature>
<dbReference type="SUPFAM" id="SSF51069">
    <property type="entry name" value="Carbonic anhydrase"/>
    <property type="match status" value="1"/>
</dbReference>
<feature type="compositionally biased region" description="Low complexity" evidence="9">
    <location>
        <begin position="156"/>
        <end position="165"/>
    </location>
</feature>
<dbReference type="InterPro" id="IPR023561">
    <property type="entry name" value="Carbonic_anhydrase_a-class"/>
</dbReference>
<keyword evidence="5" id="KW-0479">Metal-binding</keyword>
<sequence length="211" mass="24298">MKTSKVKTDTRLWKFDFSKLSTSKNVKFEITNNGHTVQVRVISHGLEVSGGGLPGTYNVEQFHFHWGSEDKRESKHEINGKHFSMEMHVVMHFDRFSSVNESMNITYGLAVLGFLFDLNQFRHLGRTHYNGTGDLINNFRNPQPLNRRVFTSNCRRSSTCSCGKTSKTRSGGKSRSRRGKKSNSKRGKKSKYRNSRKLKTRRGDDDDDDDR</sequence>
<evidence type="ECO:0000256" key="1">
    <source>
        <dbReference type="ARBA" id="ARBA00004613"/>
    </source>
</evidence>
<dbReference type="OrthoDB" id="429145at2759"/>
<evidence type="ECO:0000256" key="3">
    <source>
        <dbReference type="ARBA" id="ARBA00012925"/>
    </source>
</evidence>
<evidence type="ECO:0000256" key="5">
    <source>
        <dbReference type="ARBA" id="ARBA00022723"/>
    </source>
</evidence>
<evidence type="ECO:0000313" key="12">
    <source>
        <dbReference type="Proteomes" id="UP000596742"/>
    </source>
</evidence>
<dbReference type="GO" id="GO:0005576">
    <property type="term" value="C:extracellular region"/>
    <property type="evidence" value="ECO:0007669"/>
    <property type="project" value="UniProtKB-SubCell"/>
</dbReference>
<dbReference type="InterPro" id="IPR036398">
    <property type="entry name" value="CA_dom_sf"/>
</dbReference>
<evidence type="ECO:0000256" key="8">
    <source>
        <dbReference type="ARBA" id="ARBA00048348"/>
    </source>
</evidence>
<evidence type="ECO:0000256" key="2">
    <source>
        <dbReference type="ARBA" id="ARBA00010718"/>
    </source>
</evidence>
<dbReference type="CDD" id="cd00326">
    <property type="entry name" value="alpha_CA"/>
    <property type="match status" value="1"/>
</dbReference>
<comment type="subcellular location">
    <subcellularLocation>
        <location evidence="1">Secreted</location>
    </subcellularLocation>
</comment>
<evidence type="ECO:0000256" key="9">
    <source>
        <dbReference type="SAM" id="MobiDB-lite"/>
    </source>
</evidence>
<evidence type="ECO:0000256" key="4">
    <source>
        <dbReference type="ARBA" id="ARBA00022525"/>
    </source>
</evidence>
<dbReference type="InterPro" id="IPR001148">
    <property type="entry name" value="CA_dom"/>
</dbReference>
<evidence type="ECO:0000259" key="10">
    <source>
        <dbReference type="PROSITE" id="PS51144"/>
    </source>
</evidence>
<dbReference type="SMART" id="SM01057">
    <property type="entry name" value="Carb_anhydrase"/>
    <property type="match status" value="1"/>
</dbReference>
<evidence type="ECO:0000313" key="11">
    <source>
        <dbReference type="EMBL" id="VDI41512.1"/>
    </source>
</evidence>
<name>A0A8B6EXX7_MYTGA</name>
<organism evidence="11 12">
    <name type="scientific">Mytilus galloprovincialis</name>
    <name type="common">Mediterranean mussel</name>
    <dbReference type="NCBI Taxonomy" id="29158"/>
    <lineage>
        <taxon>Eukaryota</taxon>
        <taxon>Metazoa</taxon>
        <taxon>Spiralia</taxon>
        <taxon>Lophotrochozoa</taxon>
        <taxon>Mollusca</taxon>
        <taxon>Bivalvia</taxon>
        <taxon>Autobranchia</taxon>
        <taxon>Pteriomorphia</taxon>
        <taxon>Mytilida</taxon>
        <taxon>Mytiloidea</taxon>
        <taxon>Mytilidae</taxon>
        <taxon>Mytilinae</taxon>
        <taxon>Mytilus</taxon>
    </lineage>
</organism>
<dbReference type="GO" id="GO:0008270">
    <property type="term" value="F:zinc ion binding"/>
    <property type="evidence" value="ECO:0007669"/>
    <property type="project" value="InterPro"/>
</dbReference>
<keyword evidence="4" id="KW-0964">Secreted</keyword>
<protein>
    <recommendedName>
        <fullName evidence="3">carbonic anhydrase</fullName>
        <ecNumber evidence="3">4.2.1.1</ecNumber>
    </recommendedName>
</protein>
<keyword evidence="6" id="KW-0862">Zinc</keyword>
<dbReference type="AlphaFoldDB" id="A0A8B6EXX7"/>
<dbReference type="EMBL" id="UYJE01005905">
    <property type="protein sequence ID" value="VDI41512.1"/>
    <property type="molecule type" value="Genomic_DNA"/>
</dbReference>
<dbReference type="PANTHER" id="PTHR18952:SF265">
    <property type="entry name" value="CARBONIC ANHYDRASE"/>
    <property type="match status" value="1"/>
</dbReference>
<dbReference type="Proteomes" id="UP000596742">
    <property type="component" value="Unassembled WGS sequence"/>
</dbReference>
<comment type="caution">
    <text evidence="11">The sequence shown here is derived from an EMBL/GenBank/DDBJ whole genome shotgun (WGS) entry which is preliminary data.</text>
</comment>
<dbReference type="Pfam" id="PF00194">
    <property type="entry name" value="Carb_anhydrase"/>
    <property type="match status" value="1"/>
</dbReference>
<dbReference type="GO" id="GO:0004089">
    <property type="term" value="F:carbonate dehydratase activity"/>
    <property type="evidence" value="ECO:0007669"/>
    <property type="project" value="UniProtKB-EC"/>
</dbReference>
<comment type="catalytic activity">
    <reaction evidence="8">
        <text>hydrogencarbonate + H(+) = CO2 + H2O</text>
        <dbReference type="Rhea" id="RHEA:10748"/>
        <dbReference type="ChEBI" id="CHEBI:15377"/>
        <dbReference type="ChEBI" id="CHEBI:15378"/>
        <dbReference type="ChEBI" id="CHEBI:16526"/>
        <dbReference type="ChEBI" id="CHEBI:17544"/>
        <dbReference type="EC" id="4.2.1.1"/>
    </reaction>
</comment>
<evidence type="ECO:0000256" key="6">
    <source>
        <dbReference type="ARBA" id="ARBA00022833"/>
    </source>
</evidence>
<keyword evidence="7" id="KW-0456">Lyase</keyword>
<dbReference type="Gene3D" id="3.10.200.10">
    <property type="entry name" value="Alpha carbonic anhydrase"/>
    <property type="match status" value="1"/>
</dbReference>
<gene>
    <name evidence="11" type="ORF">MGAL_10B017993</name>
</gene>
<accession>A0A8B6EXX7</accession>
<proteinExistence type="inferred from homology"/>
<dbReference type="PANTHER" id="PTHR18952">
    <property type="entry name" value="CARBONIC ANHYDRASE"/>
    <property type="match status" value="1"/>
</dbReference>
<dbReference type="GO" id="GO:0005886">
    <property type="term" value="C:plasma membrane"/>
    <property type="evidence" value="ECO:0007669"/>
    <property type="project" value="TreeGrafter"/>
</dbReference>
<comment type="similarity">
    <text evidence="2">Belongs to the alpha-carbonic anhydrase family.</text>
</comment>
<dbReference type="EC" id="4.2.1.1" evidence="3"/>